<dbReference type="SUPFAM" id="SSF63418">
    <property type="entry name" value="MurE/MurF N-terminal domain"/>
    <property type="match status" value="1"/>
</dbReference>
<dbReference type="Pfam" id="PF00842">
    <property type="entry name" value="Ala_racemase_C"/>
    <property type="match status" value="1"/>
</dbReference>
<comment type="caution">
    <text evidence="13">The sequence shown here is derived from an EMBL/GenBank/DDBJ whole genome shotgun (WGS) entry which is preliminary data.</text>
</comment>
<dbReference type="AlphaFoldDB" id="A0A178LTC4"/>
<dbReference type="NCBIfam" id="TIGR00492">
    <property type="entry name" value="alr"/>
    <property type="match status" value="1"/>
</dbReference>
<dbReference type="InterPro" id="IPR020622">
    <property type="entry name" value="Ala_racemase_pyridoxalP-BS"/>
</dbReference>
<feature type="active site" description="Proton acceptor; specific for L-alanine" evidence="9">
    <location>
        <position position="705"/>
    </location>
</feature>
<dbReference type="Gene3D" id="3.40.1190.10">
    <property type="entry name" value="Mur-like, catalytic domain"/>
    <property type="match status" value="2"/>
</dbReference>
<dbReference type="InterPro" id="IPR035911">
    <property type="entry name" value="MurE/MurF_N"/>
</dbReference>
<dbReference type="UniPathway" id="UPA00042">
    <property type="reaction ID" value="UER00497"/>
</dbReference>
<dbReference type="PRINTS" id="PR00992">
    <property type="entry name" value="ALARACEMASE"/>
</dbReference>
<feature type="modified residue" description="N6-(pyridoxal phosphate)lysine" evidence="9 10">
    <location>
        <position position="478"/>
    </location>
</feature>
<dbReference type="GO" id="GO:0008360">
    <property type="term" value="P:regulation of cell shape"/>
    <property type="evidence" value="ECO:0007669"/>
    <property type="project" value="UniProtKB-KW"/>
</dbReference>
<evidence type="ECO:0000313" key="13">
    <source>
        <dbReference type="EMBL" id="OAN37129.1"/>
    </source>
</evidence>
<dbReference type="InterPro" id="IPR036615">
    <property type="entry name" value="Mur_ligase_C_dom_sf"/>
</dbReference>
<proteinExistence type="inferred from homology"/>
<keyword evidence="14" id="KW-1185">Reference proteome</keyword>
<dbReference type="OrthoDB" id="9813814at2"/>
<accession>A0A178LTC4</accession>
<feature type="binding site" evidence="9 11">
    <location>
        <position position="576"/>
    </location>
    <ligand>
        <name>substrate</name>
    </ligand>
</feature>
<evidence type="ECO:0000256" key="6">
    <source>
        <dbReference type="ARBA" id="ARBA00023235"/>
    </source>
</evidence>
<evidence type="ECO:0000259" key="12">
    <source>
        <dbReference type="SMART" id="SM01005"/>
    </source>
</evidence>
<comment type="pathway">
    <text evidence="9">Amino-acid biosynthesis; D-alanine biosynthesis; D-alanine from L-alanine: step 1/1.</text>
</comment>
<dbReference type="GO" id="GO:0009252">
    <property type="term" value="P:peptidoglycan biosynthetic process"/>
    <property type="evidence" value="ECO:0007669"/>
    <property type="project" value="UniProtKB-KW"/>
</dbReference>
<dbReference type="InterPro" id="IPR000821">
    <property type="entry name" value="Ala_racemase"/>
</dbReference>
<dbReference type="HAMAP" id="MF_01201">
    <property type="entry name" value="Ala_racemase"/>
    <property type="match status" value="1"/>
</dbReference>
<protein>
    <recommendedName>
        <fullName evidence="9">Alanine racemase</fullName>
        <ecNumber evidence="9">5.1.1.1</ecNumber>
    </recommendedName>
</protein>
<dbReference type="GO" id="GO:0005829">
    <property type="term" value="C:cytosol"/>
    <property type="evidence" value="ECO:0007669"/>
    <property type="project" value="TreeGrafter"/>
</dbReference>
<comment type="cofactor">
    <cofactor evidence="1 9 10">
        <name>pyridoxal 5'-phosphate</name>
        <dbReference type="ChEBI" id="CHEBI:597326"/>
    </cofactor>
</comment>
<keyword evidence="2" id="KW-0132">Cell division</keyword>
<dbReference type="GO" id="GO:0051301">
    <property type="term" value="P:cell division"/>
    <property type="evidence" value="ECO:0007669"/>
    <property type="project" value="UniProtKB-KW"/>
</dbReference>
<gene>
    <name evidence="13" type="ORF">A6A03_05665</name>
</gene>
<dbReference type="Gene3D" id="3.20.20.10">
    <property type="entry name" value="Alanine racemase"/>
    <property type="match status" value="1"/>
</dbReference>
<evidence type="ECO:0000256" key="3">
    <source>
        <dbReference type="ARBA" id="ARBA00022898"/>
    </source>
</evidence>
<dbReference type="InterPro" id="IPR001608">
    <property type="entry name" value="Ala_racemase_N"/>
</dbReference>
<evidence type="ECO:0000256" key="9">
    <source>
        <dbReference type="HAMAP-Rule" id="MF_01201"/>
    </source>
</evidence>
<dbReference type="Proteomes" id="UP000078287">
    <property type="component" value="Unassembled WGS sequence"/>
</dbReference>
<keyword evidence="7" id="KW-0131">Cell cycle</keyword>
<dbReference type="InterPro" id="IPR009006">
    <property type="entry name" value="Ala_racemase/Decarboxylase_C"/>
</dbReference>
<dbReference type="GO" id="GO:0016881">
    <property type="term" value="F:acid-amino acid ligase activity"/>
    <property type="evidence" value="ECO:0007669"/>
    <property type="project" value="InterPro"/>
</dbReference>
<organism evidence="13 14">
    <name type="scientific">Chloroflexus islandicus</name>
    <dbReference type="NCBI Taxonomy" id="1707952"/>
    <lineage>
        <taxon>Bacteria</taxon>
        <taxon>Bacillati</taxon>
        <taxon>Chloroflexota</taxon>
        <taxon>Chloroflexia</taxon>
        <taxon>Chloroflexales</taxon>
        <taxon>Chloroflexineae</taxon>
        <taxon>Chloroflexaceae</taxon>
        <taxon>Chloroflexus</taxon>
    </lineage>
</organism>
<dbReference type="GO" id="GO:0030632">
    <property type="term" value="P:D-alanine biosynthetic process"/>
    <property type="evidence" value="ECO:0007669"/>
    <property type="project" value="UniProtKB-UniRule"/>
</dbReference>
<dbReference type="STRING" id="1707952.A6A03_05665"/>
<comment type="catalytic activity">
    <reaction evidence="9">
        <text>L-alanine = D-alanine</text>
        <dbReference type="Rhea" id="RHEA:20249"/>
        <dbReference type="ChEBI" id="CHEBI:57416"/>
        <dbReference type="ChEBI" id="CHEBI:57972"/>
        <dbReference type="EC" id="5.1.1.1"/>
    </reaction>
</comment>
<reference evidence="13 14" key="1">
    <citation type="submission" date="2016-04" db="EMBL/GenBank/DDBJ databases">
        <title>Chloroflexus islandicus sp. nov., a thermophilic filamentous anoxygenic phototrophic bacterium from geyser Strokkur (Iceland).</title>
        <authorList>
            <person name="Gaisin V.A."/>
            <person name="Kalashnikov A.M."/>
            <person name="Sukhacheva M.V."/>
            <person name="Grouzdev D.S."/>
            <person name="Ivanov T.M."/>
            <person name="Kuznetsov B."/>
            <person name="Gorlenko V.M."/>
        </authorList>
    </citation>
    <scope>NUCLEOTIDE SEQUENCE [LARGE SCALE GENOMIC DNA]</scope>
    <source>
        <strain evidence="14">isl-2</strain>
    </source>
</reference>
<dbReference type="Pfam" id="PF01168">
    <property type="entry name" value="Ala_racemase_N"/>
    <property type="match status" value="1"/>
</dbReference>
<name>A0A178LTC4_9CHLR</name>
<dbReference type="Pfam" id="PF02875">
    <property type="entry name" value="Mur_ligase_C"/>
    <property type="match status" value="1"/>
</dbReference>
<evidence type="ECO:0000256" key="1">
    <source>
        <dbReference type="ARBA" id="ARBA00001933"/>
    </source>
</evidence>
<comment type="similarity">
    <text evidence="9">Belongs to the alanine racemase family.</text>
</comment>
<dbReference type="InterPro" id="IPR000713">
    <property type="entry name" value="Mur_ligase_N"/>
</dbReference>
<dbReference type="SUPFAM" id="SSF53244">
    <property type="entry name" value="MurD-like peptide ligases, peptide-binding domain"/>
    <property type="match status" value="1"/>
</dbReference>
<dbReference type="FunFam" id="3.20.20.10:FF:000002">
    <property type="entry name" value="Alanine racemase"/>
    <property type="match status" value="1"/>
</dbReference>
<evidence type="ECO:0000313" key="14">
    <source>
        <dbReference type="Proteomes" id="UP000078287"/>
    </source>
</evidence>
<evidence type="ECO:0000256" key="7">
    <source>
        <dbReference type="ARBA" id="ARBA00023306"/>
    </source>
</evidence>
<dbReference type="Gene3D" id="2.40.37.10">
    <property type="entry name" value="Lyase, Ornithine Decarboxylase, Chain A, domain 1"/>
    <property type="match status" value="1"/>
</dbReference>
<dbReference type="PROSITE" id="PS00395">
    <property type="entry name" value="ALANINE_RACEMASE"/>
    <property type="match status" value="1"/>
</dbReference>
<dbReference type="InterPro" id="IPR004101">
    <property type="entry name" value="Mur_ligase_C"/>
</dbReference>
<dbReference type="GO" id="GO:0008784">
    <property type="term" value="F:alanine racemase activity"/>
    <property type="evidence" value="ECO:0007669"/>
    <property type="project" value="UniProtKB-UniRule"/>
</dbReference>
<dbReference type="Gene3D" id="3.40.1390.10">
    <property type="entry name" value="MurE/MurF, N-terminal domain"/>
    <property type="match status" value="1"/>
</dbReference>
<dbReference type="Pfam" id="PF01225">
    <property type="entry name" value="Mur_ligase"/>
    <property type="match status" value="1"/>
</dbReference>
<dbReference type="InterPro" id="IPR029066">
    <property type="entry name" value="PLP-binding_barrel"/>
</dbReference>
<evidence type="ECO:0000256" key="8">
    <source>
        <dbReference type="ARBA" id="ARBA00023316"/>
    </source>
</evidence>
<keyword evidence="6 9" id="KW-0413">Isomerase</keyword>
<dbReference type="EMBL" id="LWQS01000114">
    <property type="protein sequence ID" value="OAN37129.1"/>
    <property type="molecule type" value="Genomic_DNA"/>
</dbReference>
<dbReference type="EC" id="5.1.1.1" evidence="9"/>
<dbReference type="SUPFAM" id="SSF51419">
    <property type="entry name" value="PLP-binding barrel"/>
    <property type="match status" value="1"/>
</dbReference>
<evidence type="ECO:0000256" key="10">
    <source>
        <dbReference type="PIRSR" id="PIRSR600821-50"/>
    </source>
</evidence>
<keyword evidence="4" id="KW-0133">Cell shape</keyword>
<dbReference type="InterPro" id="IPR036565">
    <property type="entry name" value="Mur-like_cat_sf"/>
</dbReference>
<evidence type="ECO:0000256" key="2">
    <source>
        <dbReference type="ARBA" id="ARBA00022618"/>
    </source>
</evidence>
<dbReference type="GO" id="GO:0071555">
    <property type="term" value="P:cell wall organization"/>
    <property type="evidence" value="ECO:0007669"/>
    <property type="project" value="UniProtKB-KW"/>
</dbReference>
<sequence length="810" mass="84914">MPIDLADLIAAGGALAGPTYTDTFTDWSYDSRLTNAGECFIALRTARADGHDYIPAAIAAGARGVLCSRPPHDAGTATVIVCPDPQALLLRWASARLRALHPTVIAVTGGIGKTLARRTIAAVLSQQAATFQSRRNFNSLLGLPIALARLRDGDRYAVLEFAGEHLAPLAVAFPPHLAVITPAADPTMAAWVAEQGAQLLIAAEPFRYTGANGIDVRATAIAYRRDGVSFIAQSSEGELAITTPLLGPPGVAAALAAVAVGRVYGVAPEAIQQALAQLEAPAGRLRPLAGAQGETILDDSFNATPLAMRAALQTLAALPARRRIAVLGTPTELPAIDPTPILTELGAQAAQSADYLVLKGNGAATMAHAARLANPAASIHVVDTNDAARAALPADRGSDDLVLVSGSAGERLEQVIAPLLAADHPPERALVRQEPAWRSVRIGDPGRPTWVHLDLSAIADNVRALRTHAGVPLMVVLKGDGYGHGAARVARAALAAGAEALAVATLGEGRALRAQGINAPILVLGYTPPWQVADAIRLDLMITLFDDDTAQALSAAAAELGRPARVHIKADTGMARLGLPSAEVGPFLHRLRDRPGIEPVGLYTHFARADEADPAPTTQQLARFQAILTAITSAGLRPPIVHAANSAATLRFPAARFDMVRPGLACYGLAPSPDAPLLPGMRPALSFYSEVAQVRTHPAGTPISYGGVYVTPRPARIATIPVGYADGLRRSPPWREVLIRGRRAPIVGRICMDYIMVDVTDIPGVQRGDTVTIIGRQGDDAIWVDEIAGWLGTISYEVLTGILPRVPREI</sequence>
<feature type="active site" description="Proton acceptor; specific for D-alanine" evidence="9">
    <location>
        <position position="478"/>
    </location>
</feature>
<evidence type="ECO:0000256" key="11">
    <source>
        <dbReference type="PIRSR" id="PIRSR600821-52"/>
    </source>
</evidence>
<evidence type="ECO:0000256" key="4">
    <source>
        <dbReference type="ARBA" id="ARBA00022960"/>
    </source>
</evidence>
<dbReference type="Gene3D" id="3.90.190.20">
    <property type="entry name" value="Mur ligase, C-terminal domain"/>
    <property type="match status" value="1"/>
</dbReference>
<keyword evidence="3 9" id="KW-0663">Pyridoxal phosphate</keyword>
<evidence type="ECO:0000256" key="5">
    <source>
        <dbReference type="ARBA" id="ARBA00022984"/>
    </source>
</evidence>
<dbReference type="PANTHER" id="PTHR30511:SF0">
    <property type="entry name" value="ALANINE RACEMASE, CATABOLIC-RELATED"/>
    <property type="match status" value="1"/>
</dbReference>
<dbReference type="GO" id="GO:0005524">
    <property type="term" value="F:ATP binding"/>
    <property type="evidence" value="ECO:0007669"/>
    <property type="project" value="InterPro"/>
</dbReference>
<dbReference type="SMART" id="SM01005">
    <property type="entry name" value="Ala_racemase_C"/>
    <property type="match status" value="1"/>
</dbReference>
<feature type="binding site" evidence="9 11">
    <location>
        <position position="752"/>
    </location>
    <ligand>
        <name>substrate</name>
    </ligand>
</feature>
<keyword evidence="8" id="KW-0961">Cell wall biogenesis/degradation</keyword>
<dbReference type="InterPro" id="IPR011079">
    <property type="entry name" value="Ala_racemase_C"/>
</dbReference>
<dbReference type="GO" id="GO:0030170">
    <property type="term" value="F:pyridoxal phosphate binding"/>
    <property type="evidence" value="ECO:0007669"/>
    <property type="project" value="UniProtKB-UniRule"/>
</dbReference>
<comment type="function">
    <text evidence="9">Catalyzes the interconversion of L-alanine and D-alanine. May also act on other amino acids.</text>
</comment>
<dbReference type="SUPFAM" id="SSF50621">
    <property type="entry name" value="Alanine racemase C-terminal domain-like"/>
    <property type="match status" value="1"/>
</dbReference>
<keyword evidence="5" id="KW-0573">Peptidoglycan synthesis</keyword>
<dbReference type="PANTHER" id="PTHR30511">
    <property type="entry name" value="ALANINE RACEMASE"/>
    <property type="match status" value="1"/>
</dbReference>
<feature type="domain" description="Alanine racemase C-terminal" evidence="12">
    <location>
        <begin position="684"/>
        <end position="810"/>
    </location>
</feature>
<dbReference type="SUPFAM" id="SSF53623">
    <property type="entry name" value="MurD-like peptide ligases, catalytic domain"/>
    <property type="match status" value="1"/>
</dbReference>
<dbReference type="CDD" id="cd00430">
    <property type="entry name" value="PLPDE_III_AR"/>
    <property type="match status" value="1"/>
</dbReference>
<dbReference type="RefSeq" id="WP_066791490.1">
    <property type="nucleotide sequence ID" value="NZ_LWQS01000114.1"/>
</dbReference>